<reference evidence="1 2" key="1">
    <citation type="submission" date="2019-03" db="EMBL/GenBank/DDBJ databases">
        <title>Metabolic potential of uncultured bacteria and archaea associated with petroleum seepage in deep-sea sediments.</title>
        <authorList>
            <person name="Dong X."/>
            <person name="Hubert C."/>
        </authorList>
    </citation>
    <scope>NUCLEOTIDE SEQUENCE [LARGE SCALE GENOMIC DNA]</scope>
    <source>
        <strain evidence="1">E29_bin36</strain>
    </source>
</reference>
<dbReference type="Proteomes" id="UP000315534">
    <property type="component" value="Unassembled WGS sequence"/>
</dbReference>
<evidence type="ECO:0000313" key="2">
    <source>
        <dbReference type="Proteomes" id="UP000315534"/>
    </source>
</evidence>
<sequence length="66" mass="7217">MKSGMDITVTKPREDITVAPRKNPSNSAQGIDNTRVVDRQLLRRTLALGKRGLAERSAISLSDVLV</sequence>
<dbReference type="EMBL" id="SOIP01000127">
    <property type="protein sequence ID" value="TET82484.1"/>
    <property type="molecule type" value="Genomic_DNA"/>
</dbReference>
<gene>
    <name evidence="1" type="ORF">E3J38_02095</name>
</gene>
<proteinExistence type="predicted"/>
<dbReference type="AlphaFoldDB" id="A0A523XT63"/>
<accession>A0A523XT63</accession>
<comment type="caution">
    <text evidence="1">The sequence shown here is derived from an EMBL/GenBank/DDBJ whole genome shotgun (WGS) entry which is preliminary data.</text>
</comment>
<organism evidence="1 2">
    <name type="scientific">candidate division TA06 bacterium</name>
    <dbReference type="NCBI Taxonomy" id="2250710"/>
    <lineage>
        <taxon>Bacteria</taxon>
        <taxon>Bacteria division TA06</taxon>
    </lineage>
</organism>
<evidence type="ECO:0000313" key="1">
    <source>
        <dbReference type="EMBL" id="TET82484.1"/>
    </source>
</evidence>
<name>A0A523XT63_UNCT6</name>
<protein>
    <submittedName>
        <fullName evidence="1">Uncharacterized protein</fullName>
    </submittedName>
</protein>